<sequence>MIRAVALDIDGTLTDEKRLLYPEAVEAVQRLSSRARVILATGNVHCFTRAAAVLLGTGRTFIAENGGVISWGEGDLEILSDPSICQEAYRRLREVYPLSRMDSKYRITDLVVESNFNVSEAASLLEAWGLDADLVDSGFAVHIKDRKVDKGRALAKMVDRLGLRREEVAAVGDSISDLPMFKVAGFRASVANAVPELKAESDYVSKREFGEGFSEIVVQMFDREIL</sequence>
<evidence type="ECO:0000313" key="10">
    <source>
        <dbReference type="Proteomes" id="UP000057043"/>
    </source>
</evidence>
<dbReference type="NCBIfam" id="TIGR01487">
    <property type="entry name" value="Pglycolate_arch"/>
    <property type="match status" value="1"/>
</dbReference>
<dbReference type="InterPro" id="IPR023214">
    <property type="entry name" value="HAD_sf"/>
</dbReference>
<proteinExistence type="inferred from homology"/>
<dbReference type="InterPro" id="IPR006382">
    <property type="entry name" value="PGPase"/>
</dbReference>
<evidence type="ECO:0000256" key="6">
    <source>
        <dbReference type="NCBIfam" id="TIGR01487"/>
    </source>
</evidence>
<feature type="binding site" evidence="5">
    <location>
        <position position="173"/>
    </location>
    <ligand>
        <name>Mg(2+)</name>
        <dbReference type="ChEBI" id="CHEBI:18420"/>
    </ligand>
</feature>
<evidence type="ECO:0000313" key="7">
    <source>
        <dbReference type="EMBL" id="KUK44940.1"/>
    </source>
</evidence>
<reference evidence="9 10" key="2">
    <citation type="journal article" date="2015" name="MBio">
        <title>Genome-Resolved Metagenomic Analysis Reveals Roles for Candidate Phyla and Other Microbial Community Members in Biogeochemical Transformations in Oil Reservoirs.</title>
        <authorList>
            <person name="Hu P."/>
            <person name="Tom L."/>
            <person name="Singh A."/>
            <person name="Thomas B.C."/>
            <person name="Baker B.J."/>
            <person name="Piceno Y.M."/>
            <person name="Andersen G.L."/>
            <person name="Banfield J.F."/>
        </authorList>
    </citation>
    <scope>NUCLEOTIDE SEQUENCE [LARGE SCALE GENOMIC DNA]</scope>
    <source>
        <strain evidence="7">57_489</strain>
    </source>
</reference>
<evidence type="ECO:0000256" key="3">
    <source>
        <dbReference type="ARBA" id="ARBA00022842"/>
    </source>
</evidence>
<keyword evidence="1 5" id="KW-0479">Metal-binding</keyword>
<comment type="function">
    <text evidence="5">Catalyzes the dephosphorylation of 2-phosphoglycolate.</text>
</comment>
<dbReference type="EMBL" id="LGHB01000026">
    <property type="protein sequence ID" value="KUK95793.1"/>
    <property type="molecule type" value="Genomic_DNA"/>
</dbReference>
<comment type="similarity">
    <text evidence="5">Belongs to the archaeal SPP-like hydrolase family.</text>
</comment>
<dbReference type="Gene3D" id="3.40.50.1000">
    <property type="entry name" value="HAD superfamily/HAD-like"/>
    <property type="match status" value="1"/>
</dbReference>
<dbReference type="NCBIfam" id="TIGR01482">
    <property type="entry name" value="SPP-subfamily"/>
    <property type="match status" value="1"/>
</dbReference>
<comment type="cofactor">
    <cofactor evidence="5">
        <name>Mg(2+)</name>
        <dbReference type="ChEBI" id="CHEBI:18420"/>
    </cofactor>
</comment>
<evidence type="ECO:0000256" key="4">
    <source>
        <dbReference type="ARBA" id="ARBA00023277"/>
    </source>
</evidence>
<dbReference type="PANTHER" id="PTHR10000">
    <property type="entry name" value="PHOSPHOSERINE PHOSPHATASE"/>
    <property type="match status" value="1"/>
</dbReference>
<dbReference type="EMBL" id="LGFT01000011">
    <property type="protein sequence ID" value="KUK44940.1"/>
    <property type="molecule type" value="Genomic_DNA"/>
</dbReference>
<name>A0A101FV10_9EURY</name>
<dbReference type="HAMAP" id="MF_01419">
    <property type="entry name" value="GPH_hydrolase_arch"/>
    <property type="match status" value="1"/>
</dbReference>
<dbReference type="SFLD" id="SFLDS00003">
    <property type="entry name" value="Haloacid_Dehalogenase"/>
    <property type="match status" value="1"/>
</dbReference>
<reference evidence="8" key="1">
    <citation type="journal article" date="2015" name="MBio">
        <title>Genome-resolved metagenomic analysis reveals roles for candidate phyla and other microbial community members in biogeochemical transformations in oil reservoirs.</title>
        <authorList>
            <person name="Hu P."/>
            <person name="Tom L."/>
            <person name="Singh A."/>
            <person name="Thomas B.C."/>
            <person name="Baker B.J."/>
            <person name="Piceno Y.M."/>
            <person name="Andersen G.L."/>
            <person name="Banfield J.F."/>
        </authorList>
    </citation>
    <scope>NUCLEOTIDE SEQUENCE [LARGE SCALE GENOMIC DNA]</scope>
    <source>
        <strain evidence="8">56_747</strain>
    </source>
</reference>
<evidence type="ECO:0000256" key="2">
    <source>
        <dbReference type="ARBA" id="ARBA00022801"/>
    </source>
</evidence>
<dbReference type="GO" id="GO:0008967">
    <property type="term" value="F:phosphoglycolate phosphatase activity"/>
    <property type="evidence" value="ECO:0007669"/>
    <property type="project" value="UniProtKB-UniRule"/>
</dbReference>
<dbReference type="AlphaFoldDB" id="A0A101FV10"/>
<keyword evidence="2 5" id="KW-0378">Hydrolase</keyword>
<dbReference type="Gene3D" id="3.90.1070.10">
    <property type="match status" value="1"/>
</dbReference>
<gene>
    <name evidence="7" type="ORF">XD72_0646</name>
    <name evidence="8" type="ORF">XE07_1576</name>
</gene>
<feature type="binding site" evidence="5">
    <location>
        <position position="8"/>
    </location>
    <ligand>
        <name>Mg(2+)</name>
        <dbReference type="ChEBI" id="CHEBI:18420"/>
    </ligand>
</feature>
<accession>A0A101FV10</accession>
<feature type="binding site" evidence="5">
    <location>
        <position position="177"/>
    </location>
    <ligand>
        <name>Mg(2+)</name>
        <dbReference type="ChEBI" id="CHEBI:18420"/>
    </ligand>
</feature>
<comment type="catalytic activity">
    <reaction evidence="5">
        <text>2-phosphoglycolate + H2O = glycolate + phosphate</text>
        <dbReference type="Rhea" id="RHEA:14369"/>
        <dbReference type="ChEBI" id="CHEBI:15377"/>
        <dbReference type="ChEBI" id="CHEBI:29805"/>
        <dbReference type="ChEBI" id="CHEBI:43474"/>
        <dbReference type="ChEBI" id="CHEBI:58033"/>
        <dbReference type="EC" id="3.1.3.18"/>
    </reaction>
</comment>
<protein>
    <recommendedName>
        <fullName evidence="5 6">Phosphoglycolate phosphatase</fullName>
        <shortName evidence="5">PGP</shortName>
        <shortName evidence="5">PGPase</shortName>
        <ecNumber evidence="5 6">3.1.3.18</ecNumber>
    </recommendedName>
</protein>
<dbReference type="CDD" id="cd01427">
    <property type="entry name" value="HAD_like"/>
    <property type="match status" value="1"/>
</dbReference>
<dbReference type="Proteomes" id="UP000057043">
    <property type="component" value="Unassembled WGS sequence"/>
</dbReference>
<dbReference type="EC" id="3.1.3.18" evidence="5 6"/>
<dbReference type="GO" id="GO:0000287">
    <property type="term" value="F:magnesium ion binding"/>
    <property type="evidence" value="ECO:0007669"/>
    <property type="project" value="InterPro"/>
</dbReference>
<dbReference type="CDD" id="cd07514">
    <property type="entry name" value="HAD_Pase"/>
    <property type="match status" value="1"/>
</dbReference>
<comment type="caution">
    <text evidence="7">The sequence shown here is derived from an EMBL/GenBank/DDBJ whole genome shotgun (WGS) entry which is preliminary data.</text>
</comment>
<dbReference type="Proteomes" id="UP000053961">
    <property type="component" value="Unassembled WGS sequence"/>
</dbReference>
<dbReference type="PANTHER" id="PTHR10000:SF8">
    <property type="entry name" value="HAD SUPERFAMILY HYDROLASE-LIKE, TYPE 3"/>
    <property type="match status" value="1"/>
</dbReference>
<keyword evidence="4 5" id="KW-0119">Carbohydrate metabolism</keyword>
<organism evidence="7 10">
    <name type="scientific">Methanothrix harundinacea</name>
    <dbReference type="NCBI Taxonomy" id="301375"/>
    <lineage>
        <taxon>Archaea</taxon>
        <taxon>Methanobacteriati</taxon>
        <taxon>Methanobacteriota</taxon>
        <taxon>Stenosarchaea group</taxon>
        <taxon>Methanomicrobia</taxon>
        <taxon>Methanotrichales</taxon>
        <taxon>Methanotrichaceae</taxon>
        <taxon>Methanothrix</taxon>
    </lineage>
</organism>
<feature type="binding site" evidence="5">
    <location>
        <position position="10"/>
    </location>
    <ligand>
        <name>Mg(2+)</name>
        <dbReference type="ChEBI" id="CHEBI:18420"/>
    </ligand>
</feature>
<evidence type="ECO:0000256" key="1">
    <source>
        <dbReference type="ARBA" id="ARBA00022723"/>
    </source>
</evidence>
<evidence type="ECO:0000313" key="8">
    <source>
        <dbReference type="EMBL" id="KUK95793.1"/>
    </source>
</evidence>
<evidence type="ECO:0000313" key="9">
    <source>
        <dbReference type="Proteomes" id="UP000053961"/>
    </source>
</evidence>
<dbReference type="GO" id="GO:0005829">
    <property type="term" value="C:cytosol"/>
    <property type="evidence" value="ECO:0007669"/>
    <property type="project" value="TreeGrafter"/>
</dbReference>
<dbReference type="SFLD" id="SFLDG01144">
    <property type="entry name" value="C2.B.4:_PGP_Like"/>
    <property type="match status" value="1"/>
</dbReference>
<dbReference type="SUPFAM" id="SSF56784">
    <property type="entry name" value="HAD-like"/>
    <property type="match status" value="1"/>
</dbReference>
<dbReference type="SFLD" id="SFLDF00446">
    <property type="entry name" value="phosphoglycolate_phosphatase_3"/>
    <property type="match status" value="1"/>
</dbReference>
<feature type="binding site" evidence="5">
    <location>
        <position position="150"/>
    </location>
    <ligand>
        <name>substrate</name>
    </ligand>
</feature>
<dbReference type="SFLD" id="SFLDG01140">
    <property type="entry name" value="C2.B:_Phosphomannomutase_and_P"/>
    <property type="match status" value="1"/>
</dbReference>
<dbReference type="PATRIC" id="fig|301375.6.peg.744"/>
<dbReference type="InterPro" id="IPR036412">
    <property type="entry name" value="HAD-like_sf"/>
</dbReference>
<dbReference type="NCBIfam" id="NF002245">
    <property type="entry name" value="PRK01158.1"/>
    <property type="match status" value="1"/>
</dbReference>
<keyword evidence="3 5" id="KW-0460">Magnesium</keyword>
<feature type="active site" description="Nucleophile" evidence="5">
    <location>
        <position position="8"/>
    </location>
</feature>
<dbReference type="Pfam" id="PF08282">
    <property type="entry name" value="Hydrolase_3"/>
    <property type="match status" value="2"/>
</dbReference>
<evidence type="ECO:0000256" key="5">
    <source>
        <dbReference type="HAMAP-Rule" id="MF_01419"/>
    </source>
</evidence>